<feature type="domain" description="DNA mismatch repair protein MutS connector" evidence="2">
    <location>
        <begin position="36"/>
        <end position="83"/>
    </location>
</feature>
<dbReference type="AlphaFoldDB" id="A0A5S9M7U1"/>
<gene>
    <name evidence="3" type="ORF">BsIDN1_31750</name>
</gene>
<evidence type="ECO:0000259" key="1">
    <source>
        <dbReference type="Pfam" id="PF01624"/>
    </source>
</evidence>
<accession>A0A5S9M7U1</accession>
<organism evidence="3 4">
    <name type="scientific">Bacillus safensis</name>
    <dbReference type="NCBI Taxonomy" id="561879"/>
    <lineage>
        <taxon>Bacteria</taxon>
        <taxon>Bacillati</taxon>
        <taxon>Bacillota</taxon>
        <taxon>Bacilli</taxon>
        <taxon>Bacillales</taxon>
        <taxon>Bacillaceae</taxon>
        <taxon>Bacillus</taxon>
    </lineage>
</organism>
<dbReference type="EMBL" id="AP021906">
    <property type="protein sequence ID" value="BBP89557.1"/>
    <property type="molecule type" value="Genomic_DNA"/>
</dbReference>
<evidence type="ECO:0000313" key="3">
    <source>
        <dbReference type="EMBL" id="BBP89557.1"/>
    </source>
</evidence>
<dbReference type="GO" id="GO:0006298">
    <property type="term" value="P:mismatch repair"/>
    <property type="evidence" value="ECO:0007669"/>
    <property type="project" value="InterPro"/>
</dbReference>
<feature type="domain" description="DNA mismatch repair protein MutS-like N-terminal" evidence="1">
    <location>
        <begin position="1"/>
        <end position="27"/>
    </location>
</feature>
<evidence type="ECO:0000313" key="4">
    <source>
        <dbReference type="Proteomes" id="UP000464658"/>
    </source>
</evidence>
<reference evidence="3 4" key="1">
    <citation type="submission" date="2019-12" db="EMBL/GenBank/DDBJ databases">
        <title>Full genome sequence of a Bacillus safensis strain isolated from commercially available natto in Indonesia.</title>
        <authorList>
            <person name="Yoshida M."/>
            <person name="Uomi M."/>
            <person name="Waturangi D."/>
            <person name="Ekaputri J.J."/>
            <person name="Setiamarga D.H.E."/>
        </authorList>
    </citation>
    <scope>NUCLEOTIDE SEQUENCE [LARGE SCALE GENOMIC DNA]</scope>
    <source>
        <strain evidence="3 4">IDN1</strain>
    </source>
</reference>
<protein>
    <submittedName>
        <fullName evidence="3">Uncharacterized protein</fullName>
    </submittedName>
</protein>
<dbReference type="InterPro" id="IPR036678">
    <property type="entry name" value="MutS_con_dom_sf"/>
</dbReference>
<dbReference type="InterPro" id="IPR007695">
    <property type="entry name" value="DNA_mismatch_repair_MutS-lik_N"/>
</dbReference>
<dbReference type="Pfam" id="PF05188">
    <property type="entry name" value="MutS_II"/>
    <property type="match status" value="1"/>
</dbReference>
<name>A0A5S9M7U1_BACIA</name>
<dbReference type="GO" id="GO:0030983">
    <property type="term" value="F:mismatched DNA binding"/>
    <property type="evidence" value="ECO:0007669"/>
    <property type="project" value="InterPro"/>
</dbReference>
<dbReference type="Proteomes" id="UP000464658">
    <property type="component" value="Chromosome"/>
</dbReference>
<evidence type="ECO:0000259" key="2">
    <source>
        <dbReference type="Pfam" id="PF05188"/>
    </source>
</evidence>
<dbReference type="GO" id="GO:0005524">
    <property type="term" value="F:ATP binding"/>
    <property type="evidence" value="ECO:0007669"/>
    <property type="project" value="InterPro"/>
</dbReference>
<dbReference type="Gene3D" id="3.30.420.110">
    <property type="entry name" value="MutS, connector domain"/>
    <property type="match status" value="1"/>
</dbReference>
<dbReference type="SUPFAM" id="SSF53150">
    <property type="entry name" value="DNA repair protein MutS, domain II"/>
    <property type="match status" value="1"/>
</dbReference>
<dbReference type="Pfam" id="PF01624">
    <property type="entry name" value="MutS_I"/>
    <property type="match status" value="1"/>
</dbReference>
<dbReference type="InterPro" id="IPR007860">
    <property type="entry name" value="DNA_mmatch_repair_MutS_con_dom"/>
</dbReference>
<sequence>MEDPKTAKGVVKREVVQLITPGTVMDGKGLSENENNFIASVTSFQNGYGLALSDLSTGENMAAFIDRLDEVVSEIYSVGAKEICGVKAAG</sequence>
<proteinExistence type="predicted"/>